<comment type="similarity">
    <text evidence="6">Belongs to the TRAFAC class myosin-kinesin ATPase superfamily. Myosin family.</text>
</comment>
<dbReference type="Pfam" id="PF00063">
    <property type="entry name" value="Myosin_head"/>
    <property type="match status" value="1"/>
</dbReference>
<dbReference type="PROSITE" id="PS51456">
    <property type="entry name" value="MYOSIN_MOTOR"/>
    <property type="match status" value="1"/>
</dbReference>
<proteinExistence type="inferred from homology"/>
<evidence type="ECO:0000256" key="2">
    <source>
        <dbReference type="ARBA" id="ARBA00022840"/>
    </source>
</evidence>
<evidence type="ECO:0000313" key="9">
    <source>
        <dbReference type="EMBL" id="WKA10763.1"/>
    </source>
</evidence>
<evidence type="ECO:0000256" key="7">
    <source>
        <dbReference type="SAM" id="MobiDB-lite"/>
    </source>
</evidence>
<dbReference type="InterPro" id="IPR036961">
    <property type="entry name" value="Kinesin_motor_dom_sf"/>
</dbReference>
<evidence type="ECO:0000256" key="6">
    <source>
        <dbReference type="PROSITE-ProRule" id="PRU00782"/>
    </source>
</evidence>
<evidence type="ECO:0000256" key="3">
    <source>
        <dbReference type="ARBA" id="ARBA00023123"/>
    </source>
</evidence>
<dbReference type="Proteomes" id="UP001227230">
    <property type="component" value="Chromosome 18"/>
</dbReference>
<dbReference type="InterPro" id="IPR001609">
    <property type="entry name" value="Myosin_head_motor_dom-like"/>
</dbReference>
<protein>
    <recommendedName>
        <fullName evidence="8">Myosin motor domain-containing protein</fullName>
    </recommendedName>
</protein>
<evidence type="ECO:0000256" key="4">
    <source>
        <dbReference type="ARBA" id="ARBA00023175"/>
    </source>
</evidence>
<comment type="caution">
    <text evidence="6">Lacks conserved residue(s) required for the propagation of feature annotation.</text>
</comment>
<keyword evidence="2" id="KW-0067">ATP-binding</keyword>
<dbReference type="PANTHER" id="PTHR13140:SF836">
    <property type="entry name" value="MYOSIN-6"/>
    <property type="match status" value="1"/>
</dbReference>
<feature type="compositionally biased region" description="Low complexity" evidence="7">
    <location>
        <begin position="225"/>
        <end position="234"/>
    </location>
</feature>
<evidence type="ECO:0000313" key="10">
    <source>
        <dbReference type="Proteomes" id="UP001227230"/>
    </source>
</evidence>
<sequence length="275" mass="31270">MRYLAYMGGRSVAKGRTIEQRILESNLVLEAFGDAKTVRNNNSSRLVSLWRFNLIRGEGFQEQLSGLIFRKDPVFVRCLILRNYHRFYMFCDASAENVQRSKLGKARSFHYLNQSNRYEIGRLTATKDLCHLIFPSLKSEPKAYMHAVTMALGHSHLEDKNIRKILVVNKQTNLVLRSSLMIHMKAFDSRHHLAELKAMLRRELKVWSSGLCLEGNRNSAGGSGSLSDNSSRDSVANETSAASRTDKPVLERRDKKYSSNNNGPEVEISRCCVVL</sequence>
<dbReference type="InterPro" id="IPR027417">
    <property type="entry name" value="P-loop_NTPase"/>
</dbReference>
<dbReference type="EMBL" id="CP126665">
    <property type="protein sequence ID" value="WKA10763.1"/>
    <property type="molecule type" value="Genomic_DNA"/>
</dbReference>
<feature type="region of interest" description="Disordered" evidence="7">
    <location>
        <begin position="219"/>
        <end position="263"/>
    </location>
</feature>
<keyword evidence="1" id="KW-0547">Nucleotide-binding</keyword>
<dbReference type="PANTHER" id="PTHR13140">
    <property type="entry name" value="MYOSIN"/>
    <property type="match status" value="1"/>
</dbReference>
<accession>A0ABY9DSR6</accession>
<gene>
    <name evidence="9" type="ORF">VitviT2T_028320</name>
</gene>
<evidence type="ECO:0000256" key="1">
    <source>
        <dbReference type="ARBA" id="ARBA00022741"/>
    </source>
</evidence>
<organism evidence="9 10">
    <name type="scientific">Vitis vinifera</name>
    <name type="common">Grape</name>
    <dbReference type="NCBI Taxonomy" id="29760"/>
    <lineage>
        <taxon>Eukaryota</taxon>
        <taxon>Viridiplantae</taxon>
        <taxon>Streptophyta</taxon>
        <taxon>Embryophyta</taxon>
        <taxon>Tracheophyta</taxon>
        <taxon>Spermatophyta</taxon>
        <taxon>Magnoliopsida</taxon>
        <taxon>eudicotyledons</taxon>
        <taxon>Gunneridae</taxon>
        <taxon>Pentapetalae</taxon>
        <taxon>rosids</taxon>
        <taxon>Vitales</taxon>
        <taxon>Vitaceae</taxon>
        <taxon>Viteae</taxon>
        <taxon>Vitis</taxon>
    </lineage>
</organism>
<name>A0ABY9DSR6_VITVI</name>
<reference evidence="9 10" key="1">
    <citation type="journal article" date="2023" name="Hortic Res">
        <title>The complete reference genome for grapevine (Vitis vinifera L.) genetics and breeding.</title>
        <authorList>
            <person name="Shi X."/>
            <person name="Cao S."/>
            <person name="Wang X."/>
            <person name="Huang S."/>
            <person name="Wang Y."/>
            <person name="Liu Z."/>
            <person name="Liu W."/>
            <person name="Leng X."/>
            <person name="Peng Y."/>
            <person name="Wang N."/>
            <person name="Wang Y."/>
            <person name="Ma Z."/>
            <person name="Xu X."/>
            <person name="Zhang F."/>
            <person name="Xue H."/>
            <person name="Zhong H."/>
            <person name="Wang Y."/>
            <person name="Zhang K."/>
            <person name="Velt A."/>
            <person name="Avia K."/>
            <person name="Holtgrawe D."/>
            <person name="Grimplet J."/>
            <person name="Matus J.T."/>
            <person name="Ware D."/>
            <person name="Wu X."/>
            <person name="Wang H."/>
            <person name="Liu C."/>
            <person name="Fang Y."/>
            <person name="Rustenholz C."/>
            <person name="Cheng Z."/>
            <person name="Xiao H."/>
            <person name="Zhou Y."/>
        </authorList>
    </citation>
    <scope>NUCLEOTIDE SEQUENCE [LARGE SCALE GENOMIC DNA]</scope>
    <source>
        <strain evidence="10">cv. Pinot noir / PN40024</strain>
        <tissue evidence="9">Leaf</tissue>
    </source>
</reference>
<evidence type="ECO:0000256" key="5">
    <source>
        <dbReference type="ARBA" id="ARBA00023203"/>
    </source>
</evidence>
<dbReference type="SUPFAM" id="SSF52540">
    <property type="entry name" value="P-loop containing nucleoside triphosphate hydrolases"/>
    <property type="match status" value="1"/>
</dbReference>
<dbReference type="Gene3D" id="3.40.850.10">
    <property type="entry name" value="Kinesin motor domain"/>
    <property type="match status" value="1"/>
</dbReference>
<keyword evidence="10" id="KW-1185">Reference proteome</keyword>
<evidence type="ECO:0000259" key="8">
    <source>
        <dbReference type="PROSITE" id="PS51456"/>
    </source>
</evidence>
<keyword evidence="5 6" id="KW-0009">Actin-binding</keyword>
<feature type="domain" description="Myosin motor" evidence="8">
    <location>
        <begin position="1"/>
        <end position="275"/>
    </location>
</feature>
<feature type="compositionally biased region" description="Basic and acidic residues" evidence="7">
    <location>
        <begin position="244"/>
        <end position="257"/>
    </location>
</feature>
<keyword evidence="3 6" id="KW-0518">Myosin</keyword>
<keyword evidence="4" id="KW-0505">Motor protein</keyword>